<dbReference type="Proteomes" id="UP000887013">
    <property type="component" value="Unassembled WGS sequence"/>
</dbReference>
<accession>A0A8X6T601</accession>
<name>A0A8X6T601_NEPPI</name>
<sequence length="119" mass="13578">MEVTPDLSEADAVEPQVIPAESEVYSETHELICWPHLQCVLVVSLRNRSSYRFHGLDPRISLFCSFSGFGTSLTDQRNEEIRSEEFDRGLKIFEQIWSGLNNSGGYDPCAQQPRLQPHH</sequence>
<evidence type="ECO:0000313" key="2">
    <source>
        <dbReference type="Proteomes" id="UP000887013"/>
    </source>
</evidence>
<keyword evidence="2" id="KW-1185">Reference proteome</keyword>
<dbReference type="EMBL" id="BMAW01096673">
    <property type="protein sequence ID" value="GFS75899.1"/>
    <property type="molecule type" value="Genomic_DNA"/>
</dbReference>
<protein>
    <submittedName>
        <fullName evidence="1">Uncharacterized protein</fullName>
    </submittedName>
</protein>
<evidence type="ECO:0000313" key="1">
    <source>
        <dbReference type="EMBL" id="GFS75899.1"/>
    </source>
</evidence>
<gene>
    <name evidence="1" type="ORF">NPIL_172251</name>
</gene>
<dbReference type="AlphaFoldDB" id="A0A8X6T601"/>
<organism evidence="1 2">
    <name type="scientific">Nephila pilipes</name>
    <name type="common">Giant wood spider</name>
    <name type="synonym">Nephila maculata</name>
    <dbReference type="NCBI Taxonomy" id="299642"/>
    <lineage>
        <taxon>Eukaryota</taxon>
        <taxon>Metazoa</taxon>
        <taxon>Ecdysozoa</taxon>
        <taxon>Arthropoda</taxon>
        <taxon>Chelicerata</taxon>
        <taxon>Arachnida</taxon>
        <taxon>Araneae</taxon>
        <taxon>Araneomorphae</taxon>
        <taxon>Entelegynae</taxon>
        <taxon>Araneoidea</taxon>
        <taxon>Nephilidae</taxon>
        <taxon>Nephila</taxon>
    </lineage>
</organism>
<reference evidence="1" key="1">
    <citation type="submission" date="2020-08" db="EMBL/GenBank/DDBJ databases">
        <title>Multicomponent nature underlies the extraordinary mechanical properties of spider dragline silk.</title>
        <authorList>
            <person name="Kono N."/>
            <person name="Nakamura H."/>
            <person name="Mori M."/>
            <person name="Yoshida Y."/>
            <person name="Ohtoshi R."/>
            <person name="Malay A.D."/>
            <person name="Moran D.A.P."/>
            <person name="Tomita M."/>
            <person name="Numata K."/>
            <person name="Arakawa K."/>
        </authorList>
    </citation>
    <scope>NUCLEOTIDE SEQUENCE</scope>
</reference>
<proteinExistence type="predicted"/>
<comment type="caution">
    <text evidence="1">The sequence shown here is derived from an EMBL/GenBank/DDBJ whole genome shotgun (WGS) entry which is preliminary data.</text>
</comment>